<keyword evidence="1" id="KW-1133">Transmembrane helix</keyword>
<keyword evidence="3" id="KW-1185">Reference proteome</keyword>
<evidence type="ECO:0000256" key="1">
    <source>
        <dbReference type="SAM" id="Phobius"/>
    </source>
</evidence>
<sequence length="69" mass="8199">MTPREDQLDHLAFAKALQYYCEDKKWSLILLLMIMEFLISLSVLYVFNLVCSLFNYHAVMYFVICVLKV</sequence>
<organism evidence="2 3">
    <name type="scientific">Nephila pilipes</name>
    <name type="common">Giant wood spider</name>
    <name type="synonym">Nephila maculata</name>
    <dbReference type="NCBI Taxonomy" id="299642"/>
    <lineage>
        <taxon>Eukaryota</taxon>
        <taxon>Metazoa</taxon>
        <taxon>Ecdysozoa</taxon>
        <taxon>Arthropoda</taxon>
        <taxon>Chelicerata</taxon>
        <taxon>Arachnida</taxon>
        <taxon>Araneae</taxon>
        <taxon>Araneomorphae</taxon>
        <taxon>Entelegynae</taxon>
        <taxon>Araneoidea</taxon>
        <taxon>Nephilidae</taxon>
        <taxon>Nephila</taxon>
    </lineage>
</organism>
<accession>A0A8X6MQR7</accession>
<gene>
    <name evidence="2" type="ORF">NPIL_321121</name>
</gene>
<reference evidence="2" key="1">
    <citation type="submission" date="2020-08" db="EMBL/GenBank/DDBJ databases">
        <title>Multicomponent nature underlies the extraordinary mechanical properties of spider dragline silk.</title>
        <authorList>
            <person name="Kono N."/>
            <person name="Nakamura H."/>
            <person name="Mori M."/>
            <person name="Yoshida Y."/>
            <person name="Ohtoshi R."/>
            <person name="Malay A.D."/>
            <person name="Moran D.A.P."/>
            <person name="Tomita M."/>
            <person name="Numata K."/>
            <person name="Arakawa K."/>
        </authorList>
    </citation>
    <scope>NUCLEOTIDE SEQUENCE</scope>
</reference>
<keyword evidence="1" id="KW-0812">Transmembrane</keyword>
<name>A0A8X6MQR7_NEPPI</name>
<evidence type="ECO:0000313" key="2">
    <source>
        <dbReference type="EMBL" id="GFS72704.1"/>
    </source>
</evidence>
<comment type="caution">
    <text evidence="2">The sequence shown here is derived from an EMBL/GenBank/DDBJ whole genome shotgun (WGS) entry which is preliminary data.</text>
</comment>
<protein>
    <submittedName>
        <fullName evidence="2">Uncharacterized protein</fullName>
    </submittedName>
</protein>
<dbReference type="Proteomes" id="UP000887013">
    <property type="component" value="Unassembled WGS sequence"/>
</dbReference>
<dbReference type="EMBL" id="BMAW01001128">
    <property type="protein sequence ID" value="GFS72704.1"/>
    <property type="molecule type" value="Genomic_DNA"/>
</dbReference>
<dbReference type="AlphaFoldDB" id="A0A8X6MQR7"/>
<proteinExistence type="predicted"/>
<feature type="transmembrane region" description="Helical" evidence="1">
    <location>
        <begin position="26"/>
        <end position="47"/>
    </location>
</feature>
<keyword evidence="1" id="KW-0472">Membrane</keyword>
<evidence type="ECO:0000313" key="3">
    <source>
        <dbReference type="Proteomes" id="UP000887013"/>
    </source>
</evidence>